<dbReference type="EMBL" id="JBEYXT010000334">
    <property type="protein sequence ID" value="MEU6806590.1"/>
    <property type="molecule type" value="Genomic_DNA"/>
</dbReference>
<feature type="region of interest" description="Disordered" evidence="1">
    <location>
        <begin position="297"/>
        <end position="340"/>
    </location>
</feature>
<protein>
    <submittedName>
        <fullName evidence="2">Uncharacterized protein</fullName>
    </submittedName>
</protein>
<name>A0ABV3BAY0_9ACTN</name>
<proteinExistence type="predicted"/>
<organism evidence="2 3">
    <name type="scientific">Streptomyces neyagawaensis</name>
    <dbReference type="NCBI Taxonomy" id="42238"/>
    <lineage>
        <taxon>Bacteria</taxon>
        <taxon>Bacillati</taxon>
        <taxon>Actinomycetota</taxon>
        <taxon>Actinomycetes</taxon>
        <taxon>Kitasatosporales</taxon>
        <taxon>Streptomycetaceae</taxon>
        <taxon>Streptomyces</taxon>
    </lineage>
</organism>
<evidence type="ECO:0000256" key="1">
    <source>
        <dbReference type="SAM" id="MobiDB-lite"/>
    </source>
</evidence>
<dbReference type="SUPFAM" id="SSF56399">
    <property type="entry name" value="ADP-ribosylation"/>
    <property type="match status" value="1"/>
</dbReference>
<keyword evidence="3" id="KW-1185">Reference proteome</keyword>
<gene>
    <name evidence="2" type="ORF">ABZ931_37260</name>
</gene>
<evidence type="ECO:0000313" key="2">
    <source>
        <dbReference type="EMBL" id="MEU6806590.1"/>
    </source>
</evidence>
<evidence type="ECO:0000313" key="3">
    <source>
        <dbReference type="Proteomes" id="UP001551189"/>
    </source>
</evidence>
<dbReference type="RefSeq" id="WP_359702337.1">
    <property type="nucleotide sequence ID" value="NZ_JBEYXT010000334.1"/>
</dbReference>
<sequence>MGTGRFCRYRIRNTLEAGSTGGVLQLVSGSDRAWATEANAAASRSAFLAEAKQQAEKQKKDDLGQGGIYLTGGYRRINSLLAAFERAGYTPAQVRDANFNFSGRADVVLETWQQVATERGYASGEATESWDMQDLGMSHDTIKAIHRVWDHFPHAVIPDNTLIRGDSEQIFSSFDGILNPERYPRGGYHNVGRTISWPGILSTTMSSPTTHNFANWKAVIWKFDVPKQDHPGRVLGSENQAEAEVTFPVSTQIKIKRVLVRNGRFARELTGEFGDKAKVIVFADILALDEFGGPPSERFPLHSIPENDPLDGAATDLVPTRGPSRGRWTSRRPPTWPSGD</sequence>
<dbReference type="Gene3D" id="3.90.176.10">
    <property type="entry name" value="Toxin ADP-ribosyltransferase, Chain A, domain 1"/>
    <property type="match status" value="1"/>
</dbReference>
<accession>A0ABV3BAY0</accession>
<comment type="caution">
    <text evidence="2">The sequence shown here is derived from an EMBL/GenBank/DDBJ whole genome shotgun (WGS) entry which is preliminary data.</text>
</comment>
<dbReference type="Proteomes" id="UP001551189">
    <property type="component" value="Unassembled WGS sequence"/>
</dbReference>
<reference evidence="2 3" key="1">
    <citation type="submission" date="2024-06" db="EMBL/GenBank/DDBJ databases">
        <title>The Natural Products Discovery Center: Release of the First 8490 Sequenced Strains for Exploring Actinobacteria Biosynthetic Diversity.</title>
        <authorList>
            <person name="Kalkreuter E."/>
            <person name="Kautsar S.A."/>
            <person name="Yang D."/>
            <person name="Bader C.D."/>
            <person name="Teijaro C.N."/>
            <person name="Fluegel L."/>
            <person name="Davis C.M."/>
            <person name="Simpson J.R."/>
            <person name="Lauterbach L."/>
            <person name="Steele A.D."/>
            <person name="Gui C."/>
            <person name="Meng S."/>
            <person name="Li G."/>
            <person name="Viehrig K."/>
            <person name="Ye F."/>
            <person name="Su P."/>
            <person name="Kiefer A.F."/>
            <person name="Nichols A."/>
            <person name="Cepeda A.J."/>
            <person name="Yan W."/>
            <person name="Fan B."/>
            <person name="Jiang Y."/>
            <person name="Adhikari A."/>
            <person name="Zheng C.-J."/>
            <person name="Schuster L."/>
            <person name="Cowan T.M."/>
            <person name="Smanski M.J."/>
            <person name="Chevrette M.G."/>
            <person name="De Carvalho L.P.S."/>
            <person name="Shen B."/>
        </authorList>
    </citation>
    <scope>NUCLEOTIDE SEQUENCE [LARGE SCALE GENOMIC DNA]</scope>
    <source>
        <strain evidence="2 3">NPDC046851</strain>
    </source>
</reference>